<dbReference type="InterPro" id="IPR044925">
    <property type="entry name" value="His-Me_finger_sf"/>
</dbReference>
<dbReference type="SUPFAM" id="SSF54060">
    <property type="entry name" value="His-Me finger endonucleases"/>
    <property type="match status" value="1"/>
</dbReference>
<dbReference type="AlphaFoldDB" id="A0A6C0ESC2"/>
<evidence type="ECO:0000259" key="1">
    <source>
        <dbReference type="Pfam" id="PF13392"/>
    </source>
</evidence>
<dbReference type="InterPro" id="IPR003615">
    <property type="entry name" value="HNH_nuc"/>
</dbReference>
<protein>
    <recommendedName>
        <fullName evidence="1">HNH nuclease domain-containing protein</fullName>
    </recommendedName>
</protein>
<dbReference type="Pfam" id="PF13392">
    <property type="entry name" value="HNH_3"/>
    <property type="match status" value="1"/>
</dbReference>
<feature type="domain" description="HNH nuclease" evidence="1">
    <location>
        <begin position="216"/>
        <end position="240"/>
    </location>
</feature>
<dbReference type="Gene3D" id="3.90.75.20">
    <property type="match status" value="1"/>
</dbReference>
<dbReference type="EMBL" id="MN738926">
    <property type="protein sequence ID" value="QHT31898.1"/>
    <property type="molecule type" value="Genomic_DNA"/>
</dbReference>
<name>A0A6C0ESC2_9ZZZZ</name>
<accession>A0A6C0ESC2</accession>
<reference evidence="2" key="1">
    <citation type="journal article" date="2020" name="Nature">
        <title>Giant virus diversity and host interactions through global metagenomics.</title>
        <authorList>
            <person name="Schulz F."/>
            <person name="Roux S."/>
            <person name="Paez-Espino D."/>
            <person name="Jungbluth S."/>
            <person name="Walsh D.A."/>
            <person name="Denef V.J."/>
            <person name="McMahon K.D."/>
            <person name="Konstantinidis K.T."/>
            <person name="Eloe-Fadrosh E.A."/>
            <person name="Kyrpides N.C."/>
            <person name="Woyke T."/>
        </authorList>
    </citation>
    <scope>NUCLEOTIDE SEQUENCE</scope>
    <source>
        <strain evidence="2">GVMAG-M-3300009155-48</strain>
    </source>
</reference>
<organism evidence="2">
    <name type="scientific">viral metagenome</name>
    <dbReference type="NCBI Taxonomy" id="1070528"/>
    <lineage>
        <taxon>unclassified sequences</taxon>
        <taxon>metagenomes</taxon>
        <taxon>organismal metagenomes</taxon>
    </lineage>
</organism>
<proteinExistence type="predicted"/>
<sequence>MLDTPQYQVIYSYNYGFNCAVLSYNDKNIYVDCDDLMKILNFKKNFILNNYEDDYPSFGENYKKYFLIEFLYKFDMDSVTYVFRNNNKHDLRKCNIEIYHKYHREVAKLYKIIKYTPGHIKNRGNSANQMKNPLWIVEKNGINIILMYCEKDTIVQLCEKSYKEILDFEKQIEEKLTFFLQKNGYVATHLPKCNGDLLYIHQIITGCYGNGKGTSDISVDHIDRNPLNNMYDNLRIATREMQEQNSMGIMPGTKKERQKNARPLPEGIQQSMLRKYVVYYHNVYNKEKNLSREYFRVEGHPKLEKIWETTKSEKVSIIEKLQQANKIVDDLENDIYPEKMQRNLPKHVSIVFFRNKEQLYYDKRGGETRKNLKMVLPTEYDIDEQLKIFNEKIKEKYEGESIIE</sequence>
<evidence type="ECO:0000313" key="2">
    <source>
        <dbReference type="EMBL" id="QHT31898.1"/>
    </source>
</evidence>